<feature type="transmembrane region" description="Helical" evidence="1">
    <location>
        <begin position="6"/>
        <end position="25"/>
    </location>
</feature>
<gene>
    <name evidence="2" type="ORF">CRG98_024223</name>
</gene>
<dbReference type="AlphaFoldDB" id="A0A2I0JGI9"/>
<comment type="caution">
    <text evidence="2">The sequence shown here is derived from an EMBL/GenBank/DDBJ whole genome shotgun (WGS) entry which is preliminary data.</text>
</comment>
<keyword evidence="3" id="KW-1185">Reference proteome</keyword>
<dbReference type="EMBL" id="PGOL01001705">
    <property type="protein sequence ID" value="PKI55372.1"/>
    <property type="molecule type" value="Genomic_DNA"/>
</dbReference>
<keyword evidence="1" id="KW-0472">Membrane</keyword>
<evidence type="ECO:0000313" key="3">
    <source>
        <dbReference type="Proteomes" id="UP000233551"/>
    </source>
</evidence>
<organism evidence="2 3">
    <name type="scientific">Punica granatum</name>
    <name type="common">Pomegranate</name>
    <dbReference type="NCBI Taxonomy" id="22663"/>
    <lineage>
        <taxon>Eukaryota</taxon>
        <taxon>Viridiplantae</taxon>
        <taxon>Streptophyta</taxon>
        <taxon>Embryophyta</taxon>
        <taxon>Tracheophyta</taxon>
        <taxon>Spermatophyta</taxon>
        <taxon>Magnoliopsida</taxon>
        <taxon>eudicotyledons</taxon>
        <taxon>Gunneridae</taxon>
        <taxon>Pentapetalae</taxon>
        <taxon>rosids</taxon>
        <taxon>malvids</taxon>
        <taxon>Myrtales</taxon>
        <taxon>Lythraceae</taxon>
        <taxon>Punica</taxon>
    </lineage>
</organism>
<accession>A0A2I0JGI9</accession>
<evidence type="ECO:0000256" key="1">
    <source>
        <dbReference type="SAM" id="Phobius"/>
    </source>
</evidence>
<reference evidence="2 3" key="1">
    <citation type="submission" date="2017-11" db="EMBL/GenBank/DDBJ databases">
        <title>De-novo sequencing of pomegranate (Punica granatum L.) genome.</title>
        <authorList>
            <person name="Akparov Z."/>
            <person name="Amiraslanov A."/>
            <person name="Hajiyeva S."/>
            <person name="Abbasov M."/>
            <person name="Kaur K."/>
            <person name="Hamwieh A."/>
            <person name="Solovyev V."/>
            <person name="Salamov A."/>
            <person name="Braich B."/>
            <person name="Kosarev P."/>
            <person name="Mahmoud A."/>
            <person name="Hajiyev E."/>
            <person name="Babayeva S."/>
            <person name="Izzatullayeva V."/>
            <person name="Mammadov A."/>
            <person name="Mammadov A."/>
            <person name="Sharifova S."/>
            <person name="Ojaghi J."/>
            <person name="Eynullazada K."/>
            <person name="Bayramov B."/>
            <person name="Abdulazimova A."/>
            <person name="Shahmuradov I."/>
        </authorList>
    </citation>
    <scope>NUCLEOTIDE SEQUENCE [LARGE SCALE GENOMIC DNA]</scope>
    <source>
        <strain evidence="3">cv. AG2017</strain>
        <tissue evidence="2">Leaf</tissue>
    </source>
</reference>
<keyword evidence="1" id="KW-0812">Transmembrane</keyword>
<keyword evidence="1" id="KW-1133">Transmembrane helix</keyword>
<protein>
    <submittedName>
        <fullName evidence="2">Uncharacterized protein</fullName>
    </submittedName>
</protein>
<name>A0A2I0JGI9_PUNGR</name>
<evidence type="ECO:0000313" key="2">
    <source>
        <dbReference type="EMBL" id="PKI55372.1"/>
    </source>
</evidence>
<sequence length="156" mass="17722">MSVGMLWFVRWVLIMATFVNGWAVLQWPTNRRGLGFLATFVYDRFDIACGVNPRLMQSYKNAAQREKSNSSTSDLHQVDKRPTWYRALEIHRLFCAGVHVGPGFRGGGAVVTYLARSCEVQEGLMALPVEIRVMYNMLFIVFLTTHHGFGFPVFAV</sequence>
<dbReference type="Proteomes" id="UP000233551">
    <property type="component" value="Unassembled WGS sequence"/>
</dbReference>
<proteinExistence type="predicted"/>
<feature type="transmembrane region" description="Helical" evidence="1">
    <location>
        <begin position="133"/>
        <end position="155"/>
    </location>
</feature>